<evidence type="ECO:0000256" key="6">
    <source>
        <dbReference type="ARBA" id="ARBA00022833"/>
    </source>
</evidence>
<dbReference type="GO" id="GO:0006351">
    <property type="term" value="P:DNA-templated transcription"/>
    <property type="evidence" value="ECO:0007669"/>
    <property type="project" value="UniProtKB-UniRule"/>
</dbReference>
<dbReference type="InterPro" id="IPR007081">
    <property type="entry name" value="RNA_pol_Rpb1_5"/>
</dbReference>
<feature type="domain" description="RNA polymerase Rpb1" evidence="10">
    <location>
        <begin position="296"/>
        <end position="631"/>
    </location>
</feature>
<feature type="region of interest" description="Disordered" evidence="9">
    <location>
        <begin position="1856"/>
        <end position="1894"/>
    </location>
</feature>
<evidence type="ECO:0000256" key="8">
    <source>
        <dbReference type="HAMAP-Rule" id="MF_01324"/>
    </source>
</evidence>
<gene>
    <name evidence="8 12" type="primary">rpoC2</name>
</gene>
<keyword evidence="3 8" id="KW-0808">Transferase</keyword>
<dbReference type="CDD" id="cd02655">
    <property type="entry name" value="RNAP_beta'_C"/>
    <property type="match status" value="1"/>
</dbReference>
<keyword evidence="12" id="KW-0150">Chloroplast</keyword>
<comment type="catalytic activity">
    <reaction evidence="8">
        <text>RNA(n) + a ribonucleoside 5'-triphosphate = RNA(n+1) + diphosphate</text>
        <dbReference type="Rhea" id="RHEA:21248"/>
        <dbReference type="Rhea" id="RHEA-COMP:14527"/>
        <dbReference type="Rhea" id="RHEA-COMP:17342"/>
        <dbReference type="ChEBI" id="CHEBI:33019"/>
        <dbReference type="ChEBI" id="CHEBI:61557"/>
        <dbReference type="ChEBI" id="CHEBI:140395"/>
        <dbReference type="EC" id="2.7.7.6"/>
    </reaction>
</comment>
<dbReference type="RefSeq" id="YP_009185072.1">
    <property type="nucleotide sequence ID" value="NC_028584.1"/>
</dbReference>
<evidence type="ECO:0000256" key="4">
    <source>
        <dbReference type="ARBA" id="ARBA00022695"/>
    </source>
</evidence>
<dbReference type="PANTHER" id="PTHR19376:SF68">
    <property type="entry name" value="DNA-DIRECTED RNA POLYMERASE SUBUNIT BETA"/>
    <property type="match status" value="1"/>
</dbReference>
<accession>A0A0S2LPA2</accession>
<keyword evidence="1 8" id="KW-0240">DNA-directed RNA polymerase</keyword>
<dbReference type="EMBL" id="KT625418">
    <property type="protein sequence ID" value="ALO63308.1"/>
    <property type="molecule type" value="Genomic_DNA"/>
</dbReference>
<dbReference type="Pfam" id="PF05000">
    <property type="entry name" value="RNA_pol_Rpb1_4"/>
    <property type="match status" value="1"/>
</dbReference>
<comment type="subunit">
    <text evidence="8">In plastids the minimal PEP RNA polymerase catalytic core is composed of four subunits: alpha, beta, beta', and beta''. When a (nuclear-encoded) sigma factor is associated with the core the holoenzyme is formed, which can initiate transcription.</text>
</comment>
<dbReference type="GeneID" id="26378824"/>
<dbReference type="Gene3D" id="1.10.150.390">
    <property type="match status" value="1"/>
</dbReference>
<feature type="binding site" evidence="8">
    <location>
        <position position="422"/>
    </location>
    <ligand>
        <name>Zn(2+)</name>
        <dbReference type="ChEBI" id="CHEBI:29105"/>
    </ligand>
</feature>
<dbReference type="PANTHER" id="PTHR19376">
    <property type="entry name" value="DNA-DIRECTED RNA POLYMERASE"/>
    <property type="match status" value="1"/>
</dbReference>
<dbReference type="InterPro" id="IPR038120">
    <property type="entry name" value="Rpb1_funnel_sf"/>
</dbReference>
<feature type="binding site" evidence="8">
    <location>
        <position position="432"/>
    </location>
    <ligand>
        <name>Zn(2+)</name>
        <dbReference type="ChEBI" id="CHEBI:29105"/>
    </ligand>
</feature>
<evidence type="ECO:0000256" key="2">
    <source>
        <dbReference type="ARBA" id="ARBA00022640"/>
    </source>
</evidence>
<dbReference type="Gene3D" id="1.10.274.100">
    <property type="entry name" value="RNA polymerase Rpb1, domain 3"/>
    <property type="match status" value="1"/>
</dbReference>
<sequence>MWKNVLIKTESILFVNKKKQNSLRSRAERACVKARFALFESSLYSQIRGSRIRLRSSSTELPFYFMGSLKKAKLAKLAHAHPNFRELFICTNHKNRIKSVASIMNYTRPQPMKNTNSTVESSTNLLIENNKLFWNFCFDKGRLKNMVLWFLKKYGENRTIHLVEELKNVGFDYATKAGISLGIDDLKIPPKKSFLLLEAEKIATQTVNQYKKGEITGVERYQRLIDTWHRTSEILKQEVIENFVETDVLNPVYMMAFSGARGNISQVRQLVGMRGLMADPKGQILDFPIRSNFREGLTLTEYIISSYGARKGIVDTALRTANAGYLTRRLVDVAQHVIISNFDCGTQKGIFLNDMKDGNKTIHSLQTRLVGRILGRDIFYEKRERVEANTLLASRNDEISADLAFTIAQRFSKVFVRSPLTCETKKLVCQLCYGWSLAQGNLVSIGEAIGVVAAQSIGEPGTQLTMRTFHTGGVFSGDISEQIRAPFDGIICYTGAIPGTLIRTPEGKIAFLTKSEGSFIVKSENKVSKKYKIPSYTLLFLRNGAKIQEKEVLAQITNIRARNRNATDVAELTIKSELEGQLILRSLILREKKIAPMLADASPDPASGPDDADPKTNIRHSELSEFLKYYDFYSANALETTEDDRNKRDRTELVYEAWTWGNAWILAGKIYQLNIPSSFFPIKGDYINRSSYMNRVNWNSTLRSVVGGSELHLEIHSHGKISEPSLPASWPLSLRGVPWKTAKGERSEFSVKRLAKQTEAIKSQRKNKAHKNSLVLNNIMNLGLEKIRFQKLTYFLKLALKTKTHLLSGKDVLLLLRSLSPERDNEKSSHSILMAHVLAEDEQKKRNPFSTSNCPPSGAFSYLLKWFPEHSQTKTGGLIFYENQTNYSRTNEVSCESVSTLIAKANASALMLRFTYSLAWFHKYANNFVSLLSRKTTLSCYSAPFGLRWKNTGQRSELAGGPLVRPLTYQYYGGFRSENENKNESSVFQPAKDSYPSIESALSTRMSVAKCFVNELSSTCSRARLRSPSGRELKSFSHRSQYSLSSLSSPLQTNDSNFVRLNSLWVLALNKLRLGVFNKQGRAERVGSHASKSTKKIRKSSLKTRNVFISEILRRQNQLKSRTSRARRHRLLFIPQEFYKLSNHRIKTTHFITNTRTPVLLLTNRQATFALSHNSSLVRCGAHRFSTHVFATLILDSQIKRHAFFKDERSKHASIQNTTKSSTKSFESNFYITYQKRYKNYVEKNVRTLKSFCYFTNFYQKNDPTGIFFAEKTLKRAVHNDVLKQNNSRTHCVRPLHFYRTSGASSRYARLDSRSEYVSTRARKLFKFLKKMCFYLDYAPDIIQQTFILFFTKRLHNSHAIYAKERKTNHIKACGLFITVKRAEHVALPYNLQRSRTNSPATSTGELLNSLCSSSRTHHKIQKVRPSLYNGQYRFFVELSEPRALNIRLLASAKQQTSMLYASHSGRVYSPENLLTPGQVVSFNKSGEPSNLAFKKGWIYFPLKSQNILPYHKTLIFPGQIIANNLCFANQIVYLECIKISFVNKPDKKKDFRAHELSTFILPENNETSKSFEFGKCSDRIAEQNGLLLTMSATQTPFERGHSLHHSHSAGDKPTPTLWIQRRTSPRFPVIATKAKMLSQDNHSNTRFSIENGDHFVLLIRNVTEQSQERINELKNEITIFNKNSSFGINQVPNISQYNIGRARKTIFRCELHKAFCFFRAFYLRSEAHRPKFTEARRLAKTKVNKSVNTRKTSYVANYKAEQHALHVYAKTRIKHGRIQNNKFLTHRAHSTRYARPCYNSLQLWKQNKTSLRNKQRKSAQAVTKFPNIDFKVISGGSPEARPVFLGEYSSKAKEQRSKGVYAKQEDEPLHKERTNPKNIMPRSGQGERSEDERSEFVSTASVLSMLVFRKPINFNPLLITYENSYGATAPFKELKTYFGTCASKTLGGSLETRPKTREACINKQESFDNKEKTTHVLADFYVTSLDSCFSAFLSFSLNSKYLKNQSRTKLFASKNQIGFKNQYLISSLSINSSSLLSPIRDSFFRIAHSKSPFSLTNYYSPFEGEILFFGDRTDDVSTAIFNEMNSRDSSQKINNSRIRGSLSSQIKKLAFKKKTKNPKRKQMSQFDVNRAHGSRAKRNNVSKERNCLILTKNDCISYYLTSRAEVTKWKHSLTHCVRPLHFYRTSGASLNEQRTFEGEPSELQENKPRFSRPFAYVRLNKNKQSNYYINDIIIALDKGHLNNPSVRKYLLKSSQSSLAPESADSFVMTEKTVAKISILDAGTPQPRDRSEQLGDYVAYGDNINFNIAIQTPGQIIHINNQKITIRKGQPIFISPKAILHKYNGDFIEKKTPVITLAYQQLKTGDIIQGIPKVEQFFEARTTKRGRLFRDSLPNLLKGLYNRYNSLLPLEQAVRQSFYKIQQIIVDGVQRVYKSQGVTIADKHLEVIVKQMTCKVRILDGAQTGFFPGEIVDIEFVEKINSFLMKKITYEPIVLGITRASLEVDSFLSAASFQQTTRVLSKAAIARKKDFLKGLKENIMLGNLMPAGTGYLVSLNDKR</sequence>
<keyword evidence="4 8" id="KW-0548">Nucleotidyltransferase</keyword>
<comment type="similarity">
    <text evidence="8">Belongs to the RNA polymerase beta' chain family. RpoC2 subfamily.</text>
</comment>
<reference evidence="12" key="1">
    <citation type="journal article" date="2015" name="BMC Evol. Biol.">
        <title>Chloroplast phylogenomic analysis of chlorophyte green algae identifies a novel lineage sister to the Sphaeropleales (Chlorophyceae).</title>
        <authorList>
            <person name="Lemieux C."/>
            <person name="Vincent A.T."/>
            <person name="Labarre A."/>
            <person name="Otis C."/>
            <person name="Turmel M."/>
        </authorList>
    </citation>
    <scope>NUCLEOTIDE SEQUENCE</scope>
</reference>
<feature type="compositionally biased region" description="Basic and acidic residues" evidence="9">
    <location>
        <begin position="1856"/>
        <end position="1876"/>
    </location>
</feature>
<feature type="binding site" evidence="8">
    <location>
        <position position="344"/>
    </location>
    <ligand>
        <name>Zn(2+)</name>
        <dbReference type="ChEBI" id="CHEBI:29105"/>
    </ligand>
</feature>
<dbReference type="GO" id="GO:0000428">
    <property type="term" value="C:DNA-directed RNA polymerase complex"/>
    <property type="evidence" value="ECO:0007669"/>
    <property type="project" value="UniProtKB-KW"/>
</dbReference>
<keyword evidence="6 8" id="KW-0862">Zinc</keyword>
<dbReference type="NCBIfam" id="TIGR02388">
    <property type="entry name" value="rpoC2_cyan"/>
    <property type="match status" value="1"/>
</dbReference>
<dbReference type="GO" id="GO:0009507">
    <property type="term" value="C:chloroplast"/>
    <property type="evidence" value="ECO:0007669"/>
    <property type="project" value="UniProtKB-SubCell"/>
</dbReference>
<evidence type="ECO:0000256" key="1">
    <source>
        <dbReference type="ARBA" id="ARBA00022478"/>
    </source>
</evidence>
<keyword evidence="5 8" id="KW-0479">Metal-binding</keyword>
<dbReference type="InterPro" id="IPR012756">
    <property type="entry name" value="DNA-dir_RpoC2_beta_pp"/>
</dbReference>
<dbReference type="GO" id="GO:0003677">
    <property type="term" value="F:DNA binding"/>
    <property type="evidence" value="ECO:0007669"/>
    <property type="project" value="UniProtKB-UniRule"/>
</dbReference>
<geneLocation type="chloroplast" evidence="12"/>
<dbReference type="Pfam" id="PF04998">
    <property type="entry name" value="RNA_pol_Rpb1_5"/>
    <property type="match status" value="2"/>
</dbReference>
<dbReference type="Gene3D" id="1.10.1790.20">
    <property type="match status" value="1"/>
</dbReference>
<evidence type="ECO:0000259" key="10">
    <source>
        <dbReference type="Pfam" id="PF04998"/>
    </source>
</evidence>
<evidence type="ECO:0000259" key="11">
    <source>
        <dbReference type="Pfam" id="PF05000"/>
    </source>
</evidence>
<evidence type="ECO:0000256" key="3">
    <source>
        <dbReference type="ARBA" id="ARBA00022679"/>
    </source>
</evidence>
<dbReference type="SUPFAM" id="SSF64484">
    <property type="entry name" value="beta and beta-prime subunits of DNA dependent RNA-polymerase"/>
    <property type="match status" value="1"/>
</dbReference>
<comment type="subcellular location">
    <subcellularLocation>
        <location evidence="8">Plastid</location>
        <location evidence="8">Chloroplast</location>
    </subcellularLocation>
</comment>
<evidence type="ECO:0000313" key="12">
    <source>
        <dbReference type="EMBL" id="ALO63308.1"/>
    </source>
</evidence>
<dbReference type="HAMAP" id="MF_01324">
    <property type="entry name" value="RNApol_bact_RpoC2"/>
    <property type="match status" value="1"/>
</dbReference>
<dbReference type="InterPro" id="IPR042102">
    <property type="entry name" value="RNA_pol_Rpb1_3_sf"/>
</dbReference>
<evidence type="ECO:0000256" key="9">
    <source>
        <dbReference type="SAM" id="MobiDB-lite"/>
    </source>
</evidence>
<protein>
    <recommendedName>
        <fullName evidence="8">DNA-directed RNA polymerase subunit beta''</fullName>
        <ecNumber evidence="8">2.7.7.6</ecNumber>
    </recommendedName>
    <alternativeName>
        <fullName evidence="8">PEP</fullName>
    </alternativeName>
    <alternativeName>
        <fullName evidence="8">Plastid-encoded RNA polymerase subunit beta''</fullName>
        <shortName evidence="8">RNA polymerase subunit beta''</shortName>
    </alternativeName>
</protein>
<dbReference type="GO" id="GO:0008270">
    <property type="term" value="F:zinc ion binding"/>
    <property type="evidence" value="ECO:0007669"/>
    <property type="project" value="UniProtKB-UniRule"/>
</dbReference>
<dbReference type="EC" id="2.7.7.6" evidence="8"/>
<feature type="binding site" evidence="8">
    <location>
        <position position="429"/>
    </location>
    <ligand>
        <name>Zn(2+)</name>
        <dbReference type="ChEBI" id="CHEBI:29105"/>
    </ligand>
</feature>
<dbReference type="InterPro" id="IPR045867">
    <property type="entry name" value="DNA-dir_RpoC_beta_prime"/>
</dbReference>
<dbReference type="Gene3D" id="1.10.132.30">
    <property type="match status" value="1"/>
</dbReference>
<organism evidence="12">
    <name type="scientific">Characiochloris acuminata</name>
    <dbReference type="NCBI Taxonomy" id="167768"/>
    <lineage>
        <taxon>Eukaryota</taxon>
        <taxon>Viridiplantae</taxon>
        <taxon>Chlorophyta</taxon>
        <taxon>core chlorophytes</taxon>
        <taxon>Chlorophyceae</taxon>
        <taxon>CS clade</taxon>
        <taxon>Chlamydomonadales</taxon>
        <taxon>Characiochloridaceae</taxon>
        <taxon>Characiochloris</taxon>
    </lineage>
</organism>
<dbReference type="InterPro" id="IPR007083">
    <property type="entry name" value="RNA_pol_Rpb1_4"/>
</dbReference>
<feature type="domain" description="RNA polymerase Rpb1" evidence="10">
    <location>
        <begin position="2420"/>
        <end position="2465"/>
    </location>
</feature>
<comment type="cofactor">
    <cofactor evidence="8">
        <name>Zn(2+)</name>
        <dbReference type="ChEBI" id="CHEBI:29105"/>
    </cofactor>
    <text evidence="8">Binds 1 Zn(2+) ion per subunit.</text>
</comment>
<comment type="function">
    <text evidence="8">DNA-dependent RNA polymerase catalyzes the transcription of DNA into RNA using the four ribonucleoside triphosphates as substrates.</text>
</comment>
<name>A0A0S2LPA2_9CHLO</name>
<keyword evidence="7 8" id="KW-0804">Transcription</keyword>
<feature type="domain" description="RNA polymerase Rpb1" evidence="11">
    <location>
        <begin position="215"/>
        <end position="285"/>
    </location>
</feature>
<dbReference type="GO" id="GO:0003899">
    <property type="term" value="F:DNA-directed RNA polymerase activity"/>
    <property type="evidence" value="ECO:0007669"/>
    <property type="project" value="UniProtKB-UniRule"/>
</dbReference>
<evidence type="ECO:0000256" key="5">
    <source>
        <dbReference type="ARBA" id="ARBA00022723"/>
    </source>
</evidence>
<proteinExistence type="inferred from homology"/>
<evidence type="ECO:0000256" key="7">
    <source>
        <dbReference type="ARBA" id="ARBA00023163"/>
    </source>
</evidence>
<keyword evidence="2 12" id="KW-0934">Plastid</keyword>